<dbReference type="Proteomes" id="UP000327157">
    <property type="component" value="Chromosome 14"/>
</dbReference>
<keyword evidence="2" id="KW-1185">Reference proteome</keyword>
<accession>A0A5N5FYQ5</accession>
<proteinExistence type="predicted"/>
<comment type="caution">
    <text evidence="1">The sequence shown here is derived from an EMBL/GenBank/DDBJ whole genome shotgun (WGS) entry which is preliminary data.</text>
</comment>
<dbReference type="OrthoDB" id="1164344at2759"/>
<name>A0A5N5FYQ5_9ROSA</name>
<organism evidence="1 2">
    <name type="scientific">Pyrus ussuriensis x Pyrus communis</name>
    <dbReference type="NCBI Taxonomy" id="2448454"/>
    <lineage>
        <taxon>Eukaryota</taxon>
        <taxon>Viridiplantae</taxon>
        <taxon>Streptophyta</taxon>
        <taxon>Embryophyta</taxon>
        <taxon>Tracheophyta</taxon>
        <taxon>Spermatophyta</taxon>
        <taxon>Magnoliopsida</taxon>
        <taxon>eudicotyledons</taxon>
        <taxon>Gunneridae</taxon>
        <taxon>Pentapetalae</taxon>
        <taxon>rosids</taxon>
        <taxon>fabids</taxon>
        <taxon>Rosales</taxon>
        <taxon>Rosaceae</taxon>
        <taxon>Amygdaloideae</taxon>
        <taxon>Maleae</taxon>
        <taxon>Pyrus</taxon>
    </lineage>
</organism>
<protein>
    <submittedName>
        <fullName evidence="1">Uncharacterized protein</fullName>
    </submittedName>
</protein>
<reference evidence="2" key="2">
    <citation type="submission" date="2019-10" db="EMBL/GenBank/DDBJ databases">
        <title>A de novo genome assembly of a pear dwarfing rootstock.</title>
        <authorList>
            <person name="Wang F."/>
            <person name="Wang J."/>
            <person name="Li S."/>
            <person name="Zhang Y."/>
            <person name="Fang M."/>
            <person name="Ma L."/>
            <person name="Zhao Y."/>
            <person name="Jiang S."/>
        </authorList>
    </citation>
    <scope>NUCLEOTIDE SEQUENCE [LARGE SCALE GENOMIC DNA]</scope>
</reference>
<dbReference type="EMBL" id="SMOL01000553">
    <property type="protein sequence ID" value="KAB2608279.1"/>
    <property type="molecule type" value="Genomic_DNA"/>
</dbReference>
<reference evidence="1 2" key="3">
    <citation type="submission" date="2019-11" db="EMBL/GenBank/DDBJ databases">
        <title>A de novo genome assembly of a pear dwarfing rootstock.</title>
        <authorList>
            <person name="Wang F."/>
            <person name="Wang J."/>
            <person name="Li S."/>
            <person name="Zhang Y."/>
            <person name="Fang M."/>
            <person name="Ma L."/>
            <person name="Zhao Y."/>
            <person name="Jiang S."/>
        </authorList>
    </citation>
    <scope>NUCLEOTIDE SEQUENCE [LARGE SCALE GENOMIC DNA]</scope>
    <source>
        <strain evidence="1">S2</strain>
        <tissue evidence="1">Leaf</tissue>
    </source>
</reference>
<sequence>MADTEMDELEKDLMSLQSELAWAEQEEWSEIWVRNMLSALRAKIACIDTSIRSLKSKDMNNIAVQLLTRREPAENIQEILKALTQKYFPKKYEQVKLILCLYVASWFCIFGEHKVVWLPLAMLLNRV</sequence>
<dbReference type="AlphaFoldDB" id="A0A5N5FYQ5"/>
<evidence type="ECO:0000313" key="2">
    <source>
        <dbReference type="Proteomes" id="UP000327157"/>
    </source>
</evidence>
<evidence type="ECO:0000313" key="1">
    <source>
        <dbReference type="EMBL" id="KAB2608279.1"/>
    </source>
</evidence>
<gene>
    <name evidence="1" type="ORF">D8674_011447</name>
</gene>
<reference evidence="1 2" key="1">
    <citation type="submission" date="2019-09" db="EMBL/GenBank/DDBJ databases">
        <authorList>
            <person name="Ou C."/>
        </authorList>
    </citation>
    <scope>NUCLEOTIDE SEQUENCE [LARGE SCALE GENOMIC DNA]</scope>
    <source>
        <strain evidence="1">S2</strain>
        <tissue evidence="1">Leaf</tissue>
    </source>
</reference>